<proteinExistence type="predicted"/>
<evidence type="ECO:0000313" key="1">
    <source>
        <dbReference type="EMBL" id="KAG8069262.1"/>
    </source>
</evidence>
<dbReference type="AlphaFoldDB" id="A0A8J5SQM0"/>
<accession>A0A8J5SQM0</accession>
<evidence type="ECO:0000313" key="2">
    <source>
        <dbReference type="Proteomes" id="UP000729402"/>
    </source>
</evidence>
<sequence length="79" mass="8490">MALAGEGAGLAWWLRWSWDWQRDSVGAVGSRREMGMDDASGVGASLARVWHAGCVRAKAADVAAVEQSMADGVRRWTQG</sequence>
<reference evidence="1" key="1">
    <citation type="journal article" date="2021" name="bioRxiv">
        <title>Whole Genome Assembly and Annotation of Northern Wild Rice, Zizania palustris L., Supports a Whole Genome Duplication in the Zizania Genus.</title>
        <authorList>
            <person name="Haas M."/>
            <person name="Kono T."/>
            <person name="Macchietto M."/>
            <person name="Millas R."/>
            <person name="McGilp L."/>
            <person name="Shao M."/>
            <person name="Duquette J."/>
            <person name="Hirsch C.N."/>
            <person name="Kimball J."/>
        </authorList>
    </citation>
    <scope>NUCLEOTIDE SEQUENCE</scope>
    <source>
        <tissue evidence="1">Fresh leaf tissue</tissue>
    </source>
</reference>
<protein>
    <submittedName>
        <fullName evidence="1">Uncharacterized protein</fullName>
    </submittedName>
</protein>
<dbReference type="Proteomes" id="UP000729402">
    <property type="component" value="Unassembled WGS sequence"/>
</dbReference>
<dbReference type="EMBL" id="JAAALK010000284">
    <property type="protein sequence ID" value="KAG8069262.1"/>
    <property type="molecule type" value="Genomic_DNA"/>
</dbReference>
<organism evidence="1 2">
    <name type="scientific">Zizania palustris</name>
    <name type="common">Northern wild rice</name>
    <dbReference type="NCBI Taxonomy" id="103762"/>
    <lineage>
        <taxon>Eukaryota</taxon>
        <taxon>Viridiplantae</taxon>
        <taxon>Streptophyta</taxon>
        <taxon>Embryophyta</taxon>
        <taxon>Tracheophyta</taxon>
        <taxon>Spermatophyta</taxon>
        <taxon>Magnoliopsida</taxon>
        <taxon>Liliopsida</taxon>
        <taxon>Poales</taxon>
        <taxon>Poaceae</taxon>
        <taxon>BOP clade</taxon>
        <taxon>Oryzoideae</taxon>
        <taxon>Oryzeae</taxon>
        <taxon>Zizaniinae</taxon>
        <taxon>Zizania</taxon>
    </lineage>
</organism>
<name>A0A8J5SQM0_ZIZPA</name>
<gene>
    <name evidence="1" type="ORF">GUJ93_ZPchr0005g14448</name>
</gene>
<keyword evidence="2" id="KW-1185">Reference proteome</keyword>
<reference evidence="1" key="2">
    <citation type="submission" date="2021-02" db="EMBL/GenBank/DDBJ databases">
        <authorList>
            <person name="Kimball J.A."/>
            <person name="Haas M.W."/>
            <person name="Macchietto M."/>
            <person name="Kono T."/>
            <person name="Duquette J."/>
            <person name="Shao M."/>
        </authorList>
    </citation>
    <scope>NUCLEOTIDE SEQUENCE</scope>
    <source>
        <tissue evidence="1">Fresh leaf tissue</tissue>
    </source>
</reference>
<comment type="caution">
    <text evidence="1">The sequence shown here is derived from an EMBL/GenBank/DDBJ whole genome shotgun (WGS) entry which is preliminary data.</text>
</comment>